<reference evidence="8" key="1">
    <citation type="submission" date="2017-04" db="EMBL/GenBank/DDBJ databases">
        <authorList>
            <person name="Varghese N."/>
            <person name="Submissions S."/>
        </authorList>
    </citation>
    <scope>NUCLEOTIDE SEQUENCE [LARGE SCALE GENOMIC DNA]</scope>
    <source>
        <strain evidence="8">DSM 22618</strain>
    </source>
</reference>
<protein>
    <submittedName>
        <fullName evidence="7">Hemoglobin</fullName>
    </submittedName>
</protein>
<evidence type="ECO:0000256" key="1">
    <source>
        <dbReference type="ARBA" id="ARBA00001971"/>
    </source>
</evidence>
<evidence type="ECO:0000256" key="4">
    <source>
        <dbReference type="ARBA" id="ARBA00022723"/>
    </source>
</evidence>
<comment type="similarity">
    <text evidence="6">Belongs to the truncated hemoglobin family. Group II subfamily.</text>
</comment>
<dbReference type="InterPro" id="IPR012292">
    <property type="entry name" value="Globin/Proto"/>
</dbReference>
<gene>
    <name evidence="7" type="ORF">SAMN02745746_00381</name>
</gene>
<comment type="cofactor">
    <cofactor evidence="1">
        <name>heme</name>
        <dbReference type="ChEBI" id="CHEBI:30413"/>
    </cofactor>
</comment>
<dbReference type="EMBL" id="FXAG01000002">
    <property type="protein sequence ID" value="SME96838.1"/>
    <property type="molecule type" value="Genomic_DNA"/>
</dbReference>
<keyword evidence="5" id="KW-0408">Iron</keyword>
<dbReference type="InterPro" id="IPR044203">
    <property type="entry name" value="GlbO/GLB3-like"/>
</dbReference>
<dbReference type="GO" id="GO:0005344">
    <property type="term" value="F:oxygen carrier activity"/>
    <property type="evidence" value="ECO:0007669"/>
    <property type="project" value="InterPro"/>
</dbReference>
<dbReference type="STRING" id="1123014.SAMN02745746_00381"/>
<dbReference type="GO" id="GO:0020037">
    <property type="term" value="F:heme binding"/>
    <property type="evidence" value="ECO:0007669"/>
    <property type="project" value="InterPro"/>
</dbReference>
<dbReference type="PANTHER" id="PTHR47366:SF1">
    <property type="entry name" value="TWO-ON-TWO HEMOGLOBIN-3"/>
    <property type="match status" value="1"/>
</dbReference>
<evidence type="ECO:0000256" key="2">
    <source>
        <dbReference type="ARBA" id="ARBA00022448"/>
    </source>
</evidence>
<dbReference type="PANTHER" id="PTHR47366">
    <property type="entry name" value="TWO-ON-TWO HEMOGLOBIN-3"/>
    <property type="match status" value="1"/>
</dbReference>
<organism evidence="7 8">
    <name type="scientific">Pseudogulbenkiania subflava DSM 22618</name>
    <dbReference type="NCBI Taxonomy" id="1123014"/>
    <lineage>
        <taxon>Bacteria</taxon>
        <taxon>Pseudomonadati</taxon>
        <taxon>Pseudomonadota</taxon>
        <taxon>Betaproteobacteria</taxon>
        <taxon>Neisseriales</taxon>
        <taxon>Chromobacteriaceae</taxon>
        <taxon>Pseudogulbenkiania</taxon>
    </lineage>
</organism>
<keyword evidence="4" id="KW-0479">Metal-binding</keyword>
<dbReference type="RefSeq" id="WP_085274755.1">
    <property type="nucleotide sequence ID" value="NZ_FXAG01000002.1"/>
</dbReference>
<dbReference type="CDD" id="cd14773">
    <property type="entry name" value="TrHb2_PhHbO-like_O"/>
    <property type="match status" value="1"/>
</dbReference>
<accession>A0A1Y6B9T7</accession>
<evidence type="ECO:0000256" key="5">
    <source>
        <dbReference type="ARBA" id="ARBA00023004"/>
    </source>
</evidence>
<dbReference type="Gene3D" id="1.10.490.10">
    <property type="entry name" value="Globins"/>
    <property type="match status" value="1"/>
</dbReference>
<dbReference type="PROSITE" id="PS01213">
    <property type="entry name" value="GLOBIN_FAM_2"/>
    <property type="match status" value="1"/>
</dbReference>
<keyword evidence="8" id="KW-1185">Reference proteome</keyword>
<sequence length="128" mass="14834">MQDMTPFQLLGGAGVVRWLTDRFYDIMDSDPSVKALRDMHPADLTESRDKLYMFLSGWLGGPSLYIEKYGHPRLRARHMPFPVDSVARDQWMSCMSRAIAELVVEEALKEKLLEAFFNTADFMRNQQE</sequence>
<proteinExistence type="inferred from homology"/>
<dbReference type="InterPro" id="IPR001486">
    <property type="entry name" value="Hemoglobin_trunc"/>
</dbReference>
<evidence type="ECO:0000256" key="3">
    <source>
        <dbReference type="ARBA" id="ARBA00022617"/>
    </source>
</evidence>
<evidence type="ECO:0000256" key="6">
    <source>
        <dbReference type="ARBA" id="ARBA00034496"/>
    </source>
</evidence>
<dbReference type="InterPro" id="IPR019795">
    <property type="entry name" value="Globin_bac-like_CS"/>
</dbReference>
<dbReference type="GO" id="GO:0046872">
    <property type="term" value="F:metal ion binding"/>
    <property type="evidence" value="ECO:0007669"/>
    <property type="project" value="UniProtKB-KW"/>
</dbReference>
<dbReference type="Pfam" id="PF01152">
    <property type="entry name" value="Bac_globin"/>
    <property type="match status" value="1"/>
</dbReference>
<dbReference type="Proteomes" id="UP000192920">
    <property type="component" value="Unassembled WGS sequence"/>
</dbReference>
<dbReference type="InterPro" id="IPR009050">
    <property type="entry name" value="Globin-like_sf"/>
</dbReference>
<keyword evidence="2" id="KW-0813">Transport</keyword>
<evidence type="ECO:0000313" key="7">
    <source>
        <dbReference type="EMBL" id="SME96838.1"/>
    </source>
</evidence>
<dbReference type="GO" id="GO:0019825">
    <property type="term" value="F:oxygen binding"/>
    <property type="evidence" value="ECO:0007669"/>
    <property type="project" value="InterPro"/>
</dbReference>
<dbReference type="AlphaFoldDB" id="A0A1Y6B9T7"/>
<keyword evidence="3" id="KW-0349">Heme</keyword>
<evidence type="ECO:0000313" key="8">
    <source>
        <dbReference type="Proteomes" id="UP000192920"/>
    </source>
</evidence>
<dbReference type="SUPFAM" id="SSF46458">
    <property type="entry name" value="Globin-like"/>
    <property type="match status" value="1"/>
</dbReference>
<name>A0A1Y6B9T7_9NEIS</name>